<dbReference type="EMBL" id="DXFT01000056">
    <property type="protein sequence ID" value="HIX03015.1"/>
    <property type="molecule type" value="Genomic_DNA"/>
</dbReference>
<sequence length="328" mass="36178">MKKYCHILFLFVAASLAISCEHKDLCYDHNHSRWVNVKFDWSKAPEAAPATMSLWLFPRDGGEALRYEFVERNGGRIRLPLGDYDALCLNSDTEGLDYVQTDGFETFEVKARTTDLLTSGMSVLGVKSDGAPRAEGTENERVVNSADYLWTDNLQGIAIEAAMADDTLVLYPESRTCHYRVEISGVDNLKYVRGVSATLSGMSSGWLPGAEALSAELATLPFAMAKEAPEGEDNTANEWLTGELQVFGHCLDGKASHAIVVYAVLADGTQHAYTLDAEEVTRQIHEAPDSRNVVIRLHGLPLPKPIVNGGGFQPTVDEWQEEHVRLEM</sequence>
<dbReference type="Proteomes" id="UP000824202">
    <property type="component" value="Unassembled WGS sequence"/>
</dbReference>
<name>A0A9D1UYY2_9BACT</name>
<gene>
    <name evidence="1" type="ORF">H9863_02715</name>
</gene>
<reference evidence="1" key="1">
    <citation type="journal article" date="2021" name="PeerJ">
        <title>Extensive microbial diversity within the chicken gut microbiome revealed by metagenomics and culture.</title>
        <authorList>
            <person name="Gilroy R."/>
            <person name="Ravi A."/>
            <person name="Getino M."/>
            <person name="Pursley I."/>
            <person name="Horton D.L."/>
            <person name="Alikhan N.F."/>
            <person name="Baker D."/>
            <person name="Gharbi K."/>
            <person name="Hall N."/>
            <person name="Watson M."/>
            <person name="Adriaenssens E.M."/>
            <person name="Foster-Nyarko E."/>
            <person name="Jarju S."/>
            <person name="Secka A."/>
            <person name="Antonio M."/>
            <person name="Oren A."/>
            <person name="Chaudhuri R.R."/>
            <person name="La Ragione R."/>
            <person name="Hildebrand F."/>
            <person name="Pallen M.J."/>
        </authorList>
    </citation>
    <scope>NUCLEOTIDE SEQUENCE</scope>
    <source>
        <strain evidence="1">23274</strain>
    </source>
</reference>
<dbReference type="AlphaFoldDB" id="A0A9D1UYY2"/>
<organism evidence="1 2">
    <name type="scientific">Candidatus Odoribacter faecigallinarum</name>
    <dbReference type="NCBI Taxonomy" id="2838706"/>
    <lineage>
        <taxon>Bacteria</taxon>
        <taxon>Pseudomonadati</taxon>
        <taxon>Bacteroidota</taxon>
        <taxon>Bacteroidia</taxon>
        <taxon>Bacteroidales</taxon>
        <taxon>Odoribacteraceae</taxon>
        <taxon>Odoribacter</taxon>
    </lineage>
</organism>
<dbReference type="PROSITE" id="PS51257">
    <property type="entry name" value="PROKAR_LIPOPROTEIN"/>
    <property type="match status" value="1"/>
</dbReference>
<reference evidence="1" key="2">
    <citation type="submission" date="2021-04" db="EMBL/GenBank/DDBJ databases">
        <authorList>
            <person name="Gilroy R."/>
        </authorList>
    </citation>
    <scope>NUCLEOTIDE SEQUENCE</scope>
    <source>
        <strain evidence="1">23274</strain>
    </source>
</reference>
<dbReference type="InterPro" id="IPR033410">
    <property type="entry name" value="DUF5119"/>
</dbReference>
<accession>A0A9D1UYY2</accession>
<protein>
    <submittedName>
        <fullName evidence="1">DUF5119 domain-containing protein</fullName>
    </submittedName>
</protein>
<comment type="caution">
    <text evidence="1">The sequence shown here is derived from an EMBL/GenBank/DDBJ whole genome shotgun (WGS) entry which is preliminary data.</text>
</comment>
<evidence type="ECO:0000313" key="1">
    <source>
        <dbReference type="EMBL" id="HIX03015.1"/>
    </source>
</evidence>
<proteinExistence type="predicted"/>
<evidence type="ECO:0000313" key="2">
    <source>
        <dbReference type="Proteomes" id="UP000824202"/>
    </source>
</evidence>
<dbReference type="Pfam" id="PF17145">
    <property type="entry name" value="DUF5119"/>
    <property type="match status" value="1"/>
</dbReference>